<name>U1QSM6_9BIFI</name>
<sequence>MPIDKTEMEKQSSPITTTQSILLRHPKADSPIKPHTQKI</sequence>
<proteinExistence type="predicted"/>
<organism evidence="2 3">
    <name type="scientific">Alloscardovia omnicolens F0580</name>
    <dbReference type="NCBI Taxonomy" id="1321816"/>
    <lineage>
        <taxon>Bacteria</taxon>
        <taxon>Bacillati</taxon>
        <taxon>Actinomycetota</taxon>
        <taxon>Actinomycetes</taxon>
        <taxon>Bifidobacteriales</taxon>
        <taxon>Bifidobacteriaceae</taxon>
        <taxon>Alloscardovia</taxon>
    </lineage>
</organism>
<dbReference type="PATRIC" id="fig|1321816.3.peg.945"/>
<accession>U1QSM6</accession>
<dbReference type="Proteomes" id="UP000016519">
    <property type="component" value="Unassembled WGS sequence"/>
</dbReference>
<dbReference type="EMBL" id="AWSI01000033">
    <property type="protein sequence ID" value="ERH30445.1"/>
    <property type="molecule type" value="Genomic_DNA"/>
</dbReference>
<evidence type="ECO:0000313" key="3">
    <source>
        <dbReference type="Proteomes" id="UP000016519"/>
    </source>
</evidence>
<dbReference type="AlphaFoldDB" id="U1QSM6"/>
<feature type="compositionally biased region" description="Polar residues" evidence="1">
    <location>
        <begin position="11"/>
        <end position="21"/>
    </location>
</feature>
<keyword evidence="3" id="KW-1185">Reference proteome</keyword>
<protein>
    <submittedName>
        <fullName evidence="2">Uncharacterized protein</fullName>
    </submittedName>
</protein>
<comment type="caution">
    <text evidence="2">The sequence shown here is derived from an EMBL/GenBank/DDBJ whole genome shotgun (WGS) entry which is preliminary data.</text>
</comment>
<feature type="region of interest" description="Disordered" evidence="1">
    <location>
        <begin position="1"/>
        <end position="39"/>
    </location>
</feature>
<reference evidence="2 3" key="1">
    <citation type="submission" date="2013-08" db="EMBL/GenBank/DDBJ databases">
        <authorList>
            <person name="Weinstock G."/>
            <person name="Sodergren E."/>
            <person name="Wylie T."/>
            <person name="Fulton L."/>
            <person name="Fulton R."/>
            <person name="Fronick C."/>
            <person name="O'Laughlin M."/>
            <person name="Godfrey J."/>
            <person name="Miner T."/>
            <person name="Herter B."/>
            <person name="Appelbaum E."/>
            <person name="Cordes M."/>
            <person name="Lek S."/>
            <person name="Wollam A."/>
            <person name="Pepin K.H."/>
            <person name="Palsikar V.B."/>
            <person name="Mitreva M."/>
            <person name="Wilson R.K."/>
        </authorList>
    </citation>
    <scope>NUCLEOTIDE SEQUENCE [LARGE SCALE GENOMIC DNA]</scope>
    <source>
        <strain evidence="2 3">F0580</strain>
    </source>
</reference>
<evidence type="ECO:0000313" key="2">
    <source>
        <dbReference type="EMBL" id="ERH30445.1"/>
    </source>
</evidence>
<evidence type="ECO:0000256" key="1">
    <source>
        <dbReference type="SAM" id="MobiDB-lite"/>
    </source>
</evidence>
<dbReference type="HOGENOM" id="CLU_3303673_0_0_11"/>
<gene>
    <name evidence="2" type="ORF">HMPREF9244_01070</name>
</gene>
<feature type="compositionally biased region" description="Basic and acidic residues" evidence="1">
    <location>
        <begin position="1"/>
        <end position="10"/>
    </location>
</feature>